<feature type="region of interest" description="Disordered" evidence="1">
    <location>
        <begin position="72"/>
        <end position="119"/>
    </location>
</feature>
<accession>A0A5J9TE74</accession>
<proteinExistence type="predicted"/>
<dbReference type="Proteomes" id="UP000324897">
    <property type="component" value="Chromosome 3"/>
</dbReference>
<keyword evidence="4" id="KW-1185">Reference proteome</keyword>
<dbReference type="EMBL" id="RWGY01000039">
    <property type="protein sequence ID" value="TVU09693.1"/>
    <property type="molecule type" value="Genomic_DNA"/>
</dbReference>
<dbReference type="Gramene" id="TVU42010">
    <property type="protein sequence ID" value="TVU42010"/>
    <property type="gene ID" value="EJB05_08391"/>
</dbReference>
<feature type="non-terminal residue" evidence="2">
    <location>
        <position position="1"/>
    </location>
</feature>
<evidence type="ECO:0000256" key="1">
    <source>
        <dbReference type="SAM" id="MobiDB-lite"/>
    </source>
</evidence>
<gene>
    <name evidence="3" type="ORF">EJB05_08391</name>
    <name evidence="2" type="ORF">EJB05_43184</name>
</gene>
<dbReference type="EMBL" id="RWGY01000005">
    <property type="protein sequence ID" value="TVU42010.1"/>
    <property type="molecule type" value="Genomic_DNA"/>
</dbReference>
<organism evidence="2 4">
    <name type="scientific">Eragrostis curvula</name>
    <name type="common">weeping love grass</name>
    <dbReference type="NCBI Taxonomy" id="38414"/>
    <lineage>
        <taxon>Eukaryota</taxon>
        <taxon>Viridiplantae</taxon>
        <taxon>Streptophyta</taxon>
        <taxon>Embryophyta</taxon>
        <taxon>Tracheophyta</taxon>
        <taxon>Spermatophyta</taxon>
        <taxon>Magnoliopsida</taxon>
        <taxon>Liliopsida</taxon>
        <taxon>Poales</taxon>
        <taxon>Poaceae</taxon>
        <taxon>PACMAD clade</taxon>
        <taxon>Chloridoideae</taxon>
        <taxon>Eragrostideae</taxon>
        <taxon>Eragrostidinae</taxon>
        <taxon>Eragrostis</taxon>
    </lineage>
</organism>
<dbReference type="AlphaFoldDB" id="A0A5J9TE74"/>
<evidence type="ECO:0000313" key="3">
    <source>
        <dbReference type="EMBL" id="TVU42010.1"/>
    </source>
</evidence>
<comment type="caution">
    <text evidence="2">The sequence shown here is derived from an EMBL/GenBank/DDBJ whole genome shotgun (WGS) entry which is preliminary data.</text>
</comment>
<sequence length="227" mass="23769">SILLSPIAAALPSPLSPLSWLQRPSPTVLPLGHGAFPPPSSLVCRPPLPPHLGIHRPGEAATSTVEKVALFSDLGPSSCGDGGPDSSSVGEDDYPRAQPRSHAPQPRQRPRTLVPGVSATAPPARLPWVRRAWELGGDAASPADLSSLSDAPAVAELHRLSILVLVGLSSTPLPLQRPPSIRCFTLCAPCRRNKDVSLSHLIGSCTAISYADAGKRMRNKTGLQVAI</sequence>
<feature type="compositionally biased region" description="Low complexity" evidence="1">
    <location>
        <begin position="72"/>
        <end position="89"/>
    </location>
</feature>
<protein>
    <submittedName>
        <fullName evidence="2">Uncharacterized protein</fullName>
    </submittedName>
</protein>
<reference evidence="2 4" key="1">
    <citation type="journal article" date="2019" name="Sci. Rep.">
        <title>A high-quality genome of Eragrostis curvula grass provides insights into Poaceae evolution and supports new strategies to enhance forage quality.</title>
        <authorList>
            <person name="Carballo J."/>
            <person name="Santos B.A.C.M."/>
            <person name="Zappacosta D."/>
            <person name="Garbus I."/>
            <person name="Selva J.P."/>
            <person name="Gallo C.A."/>
            <person name="Diaz A."/>
            <person name="Albertini E."/>
            <person name="Caccamo M."/>
            <person name="Echenique V."/>
        </authorList>
    </citation>
    <scope>NUCLEOTIDE SEQUENCE [LARGE SCALE GENOMIC DNA]</scope>
    <source>
        <strain evidence="4">cv. Victoria</strain>
        <tissue evidence="2">Leaf</tissue>
    </source>
</reference>
<evidence type="ECO:0000313" key="4">
    <source>
        <dbReference type="Proteomes" id="UP000324897"/>
    </source>
</evidence>
<name>A0A5J9TE74_9POAL</name>
<dbReference type="Gramene" id="TVU09693">
    <property type="protein sequence ID" value="TVU09693"/>
    <property type="gene ID" value="EJB05_43184"/>
</dbReference>
<evidence type="ECO:0000313" key="2">
    <source>
        <dbReference type="EMBL" id="TVU09693.1"/>
    </source>
</evidence>